<feature type="region of interest" description="Disordered" evidence="1">
    <location>
        <begin position="248"/>
        <end position="278"/>
    </location>
</feature>
<protein>
    <submittedName>
        <fullName evidence="2">Uncharacterized protein</fullName>
    </submittedName>
</protein>
<organism evidence="2 3">
    <name type="scientific">Paramecium tetraurelia</name>
    <dbReference type="NCBI Taxonomy" id="5888"/>
    <lineage>
        <taxon>Eukaryota</taxon>
        <taxon>Sar</taxon>
        <taxon>Alveolata</taxon>
        <taxon>Ciliophora</taxon>
        <taxon>Intramacronucleata</taxon>
        <taxon>Oligohymenophorea</taxon>
        <taxon>Peniculida</taxon>
        <taxon>Parameciidae</taxon>
        <taxon>Paramecium</taxon>
    </lineage>
</organism>
<evidence type="ECO:0000313" key="2">
    <source>
        <dbReference type="EMBL" id="CAK74344.1"/>
    </source>
</evidence>
<reference evidence="2 3" key="1">
    <citation type="journal article" date="2006" name="Nature">
        <title>Global trends of whole-genome duplications revealed by the ciliate Paramecium tetraurelia.</title>
        <authorList>
            <consortium name="Genoscope"/>
            <person name="Aury J.-M."/>
            <person name="Jaillon O."/>
            <person name="Duret L."/>
            <person name="Noel B."/>
            <person name="Jubin C."/>
            <person name="Porcel B.M."/>
            <person name="Segurens B."/>
            <person name="Daubin V."/>
            <person name="Anthouard V."/>
            <person name="Aiach N."/>
            <person name="Arnaiz O."/>
            <person name="Billaut A."/>
            <person name="Beisson J."/>
            <person name="Blanc I."/>
            <person name="Bouhouche K."/>
            <person name="Camara F."/>
            <person name="Duharcourt S."/>
            <person name="Guigo R."/>
            <person name="Gogendeau D."/>
            <person name="Katinka M."/>
            <person name="Keller A.-M."/>
            <person name="Kissmehl R."/>
            <person name="Klotz C."/>
            <person name="Koll F."/>
            <person name="Le Moue A."/>
            <person name="Lepere C."/>
            <person name="Malinsky S."/>
            <person name="Nowacki M."/>
            <person name="Nowak J.K."/>
            <person name="Plattner H."/>
            <person name="Poulain J."/>
            <person name="Ruiz F."/>
            <person name="Serrano V."/>
            <person name="Zagulski M."/>
            <person name="Dessen P."/>
            <person name="Betermier M."/>
            <person name="Weissenbach J."/>
            <person name="Scarpelli C."/>
            <person name="Schachter V."/>
            <person name="Sperling L."/>
            <person name="Meyer E."/>
            <person name="Cohen J."/>
            <person name="Wincker P."/>
        </authorList>
    </citation>
    <scope>NUCLEOTIDE SEQUENCE [LARGE SCALE GENOMIC DNA]</scope>
    <source>
        <strain evidence="2 3">Stock d4-2</strain>
    </source>
</reference>
<dbReference type="EMBL" id="CT868185">
    <property type="protein sequence ID" value="CAK74344.1"/>
    <property type="molecule type" value="Genomic_DNA"/>
</dbReference>
<evidence type="ECO:0000256" key="1">
    <source>
        <dbReference type="SAM" id="MobiDB-lite"/>
    </source>
</evidence>
<keyword evidence="3" id="KW-1185">Reference proteome</keyword>
<dbReference type="RefSeq" id="XP_001441741.1">
    <property type="nucleotide sequence ID" value="XM_001441704.2"/>
</dbReference>
<dbReference type="AlphaFoldDB" id="A0CU77"/>
<dbReference type="Proteomes" id="UP000000600">
    <property type="component" value="Unassembled WGS sequence"/>
</dbReference>
<gene>
    <name evidence="2" type="ORF">GSPATT00010543001</name>
</gene>
<dbReference type="InParanoid" id="A0CU77"/>
<name>A0CU77_PARTE</name>
<sequence length="503" mass="59760">MLSISTQNQSIVYQQLNNEQALYTKYSSRKSKNFEDFFARKPVKWVIDFKDQLHQLDDEEYLKRLLAFIIQQDSIQVTNSPIKLNLYWNTIDFIRIYLDSFLESWQKKQQHILRKKSIRNYYQLLNRKQEYRRIKQMLGIPYDQSNLSTQYEKLNEDIQVLNSLSKFTEKSTQSILNEFFKTQPNQPSDYKLNIDETWLTMQYQELNIPQLNNKQALQNHKSLTKIVKKLSNDRIKLPFHLLKGKTLSNIRNSQNQSPERLNPTQKSSSQQHINSSKEECEFQSYMKSKILTLSQQNKKKINKIFQYRNQFDQNYYINTQGRRNSTHFITSASSVSPEQIKIDQPRLSQIQLNIQDRQGQSNFCSYGLHSTMQTSSQFTYKNEISPQKKNQQIIQIYSNNLSSKIKTQQRKSPEKLRIFQHPNSQTTKLNISKAVLQNKDKIPPFLQLKFRLDDLQHSNNKRKQCNPNPDVQQIQMDDKQQTRGQSYTMVKNQVITKKPIKNK</sequence>
<dbReference type="KEGG" id="ptm:GSPATT00010543001"/>
<proteinExistence type="predicted"/>
<dbReference type="HOGENOM" id="CLU_553747_0_0_1"/>
<accession>A0CU77</accession>
<evidence type="ECO:0000313" key="3">
    <source>
        <dbReference type="Proteomes" id="UP000000600"/>
    </source>
</evidence>
<dbReference type="GeneID" id="5027526"/>
<dbReference type="OrthoDB" id="318916at2759"/>
<feature type="compositionally biased region" description="Polar residues" evidence="1">
    <location>
        <begin position="248"/>
        <end position="274"/>
    </location>
</feature>